<evidence type="ECO:0000259" key="1">
    <source>
        <dbReference type="Pfam" id="PF08652"/>
    </source>
</evidence>
<dbReference type="InterPro" id="IPR013961">
    <property type="entry name" value="RAI1"/>
</dbReference>
<organism evidence="2 3">
    <name type="scientific">Caenorhabditis tropicalis</name>
    <dbReference type="NCBI Taxonomy" id="1561998"/>
    <lineage>
        <taxon>Eukaryota</taxon>
        <taxon>Metazoa</taxon>
        <taxon>Ecdysozoa</taxon>
        <taxon>Nematoda</taxon>
        <taxon>Chromadorea</taxon>
        <taxon>Rhabditida</taxon>
        <taxon>Rhabditina</taxon>
        <taxon>Rhabditomorpha</taxon>
        <taxon>Rhabditoidea</taxon>
        <taxon>Rhabditidae</taxon>
        <taxon>Peloderinae</taxon>
        <taxon>Caenorhabditis</taxon>
    </lineage>
</organism>
<feature type="domain" description="RAI1-like" evidence="1">
    <location>
        <begin position="92"/>
        <end position="345"/>
    </location>
</feature>
<dbReference type="Pfam" id="PF08652">
    <property type="entry name" value="RAI1"/>
    <property type="match status" value="1"/>
</dbReference>
<name>A0A1I7T230_9PELO</name>
<accession>A0A1I7T230</accession>
<sequence>MEEIEIDPWIKTKFDAYDTYRVVSIPLYTIPFVISENLTLKRSTEKYFEECRMIPEIYETILKEKEPSMITLESPTKLSDKMNIYLKGSSSQHMSTILDGIDNGCITLDGVDILVASDTLHKIAGAVFQQTQSWKLRAHLETIQRKKIIILCDDDLEEIELVDLRSFATERHEAISFAQSLCEQNKNKKANPYLHVSKLVLSTVQHGDSIVRLAVVGEVDMDYKEKSVNTAVMTGRVQRINLGKNEESISNSFEYVWSRCFWMGIKNCIIGMRSEYNESVKTIHRFDLQEYHHHSRKRFDRLPDVATTCVAQVLNRLQEAVYSRPHENWIVEYEGRDEELEPANIKITIAADTRSFLLVREHFKMIKDQHVTRKTEEAAKLMKKKMKPTKRVYVQTQKHRHSLAKIRENATELLGKQLHKLLNSVNF</sequence>
<proteinExistence type="predicted"/>
<protein>
    <submittedName>
        <fullName evidence="3">tRNA pseudouridine(55) synthase</fullName>
    </submittedName>
</protein>
<reference evidence="3" key="1">
    <citation type="submission" date="2016-11" db="UniProtKB">
        <authorList>
            <consortium name="WormBaseParasite"/>
        </authorList>
    </citation>
    <scope>IDENTIFICATION</scope>
</reference>
<evidence type="ECO:0000313" key="2">
    <source>
        <dbReference type="Proteomes" id="UP000095282"/>
    </source>
</evidence>
<dbReference type="WBParaSite" id="Csp11.Scaffold473.g1676.t1">
    <property type="protein sequence ID" value="Csp11.Scaffold473.g1676.t1"/>
    <property type="gene ID" value="Csp11.Scaffold473.g1676"/>
</dbReference>
<dbReference type="eggNOG" id="ENOG502TAGT">
    <property type="taxonomic scope" value="Eukaryota"/>
</dbReference>
<dbReference type="AlphaFoldDB" id="A0A1I7T230"/>
<keyword evidence="2" id="KW-1185">Reference proteome</keyword>
<evidence type="ECO:0000313" key="3">
    <source>
        <dbReference type="WBParaSite" id="Csp11.Scaffold473.g1676.t1"/>
    </source>
</evidence>
<dbReference type="Proteomes" id="UP000095282">
    <property type="component" value="Unplaced"/>
</dbReference>